<feature type="region of interest" description="Disordered" evidence="1">
    <location>
        <begin position="298"/>
        <end position="373"/>
    </location>
</feature>
<proteinExistence type="predicted"/>
<feature type="compositionally biased region" description="Basic and acidic residues" evidence="1">
    <location>
        <begin position="317"/>
        <end position="329"/>
    </location>
</feature>
<dbReference type="AlphaFoldDB" id="A0AAW1P5Q5"/>
<dbReference type="GO" id="GO:0003676">
    <property type="term" value="F:nucleic acid binding"/>
    <property type="evidence" value="ECO:0007669"/>
    <property type="project" value="InterPro"/>
</dbReference>
<name>A0AAW1P5Q5_9CHLO</name>
<sequence>MRSAYVVPHRRAGTEPTPQRPLDAIGFDRFTVLMTIPSETEISPADCPFDVDPVASSTQEDTKEYHLILPEGMHHEVAGECLQWFKDLLDLSSTPEALSQGRLQLPPSLSKQQRALWHHEAQRLELSSQSEGVRDERLLVISSKDSDASLPRKLDKYSAARKLWGWCQDAGLWSYSQGEITHALKTDSVPPDIRSLIEQHQQAEQLHKAILQKDEASAIAFIDEMPSTAHTKGAGGNYAIHLACEQELESLVALLVRVPGVTQQKNANRMVPLDLVYSLPKHKQGTLAGILKSAGAKSYGTRPPLLKNMPGQARNPHHVDKREAQRHESSGPWRPKPGLTHDQSAAQSDPAPATSNNNSEEQRGKVIAAPPGL</sequence>
<dbReference type="Proteomes" id="UP001465755">
    <property type="component" value="Unassembled WGS sequence"/>
</dbReference>
<dbReference type="EMBL" id="JALJOQ010000058">
    <property type="protein sequence ID" value="KAK9803519.1"/>
    <property type="molecule type" value="Genomic_DNA"/>
</dbReference>
<evidence type="ECO:0000313" key="3">
    <source>
        <dbReference type="Proteomes" id="UP001465755"/>
    </source>
</evidence>
<keyword evidence="3" id="KW-1185">Reference proteome</keyword>
<organism evidence="2 3">
    <name type="scientific">Symbiochloris irregularis</name>
    <dbReference type="NCBI Taxonomy" id="706552"/>
    <lineage>
        <taxon>Eukaryota</taxon>
        <taxon>Viridiplantae</taxon>
        <taxon>Chlorophyta</taxon>
        <taxon>core chlorophytes</taxon>
        <taxon>Trebouxiophyceae</taxon>
        <taxon>Trebouxiales</taxon>
        <taxon>Trebouxiaceae</taxon>
        <taxon>Symbiochloris</taxon>
    </lineage>
</organism>
<comment type="caution">
    <text evidence="2">The sequence shown here is derived from an EMBL/GenBank/DDBJ whole genome shotgun (WGS) entry which is preliminary data.</text>
</comment>
<gene>
    <name evidence="2" type="ORF">WJX73_002208</name>
</gene>
<evidence type="ECO:0000256" key="1">
    <source>
        <dbReference type="SAM" id="MobiDB-lite"/>
    </source>
</evidence>
<protein>
    <submittedName>
        <fullName evidence="2">Uncharacterized protein</fullName>
    </submittedName>
</protein>
<feature type="compositionally biased region" description="Polar residues" evidence="1">
    <location>
        <begin position="341"/>
        <end position="359"/>
    </location>
</feature>
<dbReference type="SUPFAM" id="SSF82708">
    <property type="entry name" value="R3H domain"/>
    <property type="match status" value="1"/>
</dbReference>
<dbReference type="Gene3D" id="3.30.1370.50">
    <property type="entry name" value="R3H-like domain"/>
    <property type="match status" value="1"/>
</dbReference>
<reference evidence="2 3" key="1">
    <citation type="journal article" date="2024" name="Nat. Commun.">
        <title>Phylogenomics reveals the evolutionary origins of lichenization in chlorophyte algae.</title>
        <authorList>
            <person name="Puginier C."/>
            <person name="Libourel C."/>
            <person name="Otte J."/>
            <person name="Skaloud P."/>
            <person name="Haon M."/>
            <person name="Grisel S."/>
            <person name="Petersen M."/>
            <person name="Berrin J.G."/>
            <person name="Delaux P.M."/>
            <person name="Dal Grande F."/>
            <person name="Keller J."/>
        </authorList>
    </citation>
    <scope>NUCLEOTIDE SEQUENCE [LARGE SCALE GENOMIC DNA]</scope>
    <source>
        <strain evidence="2 3">SAG 2036</strain>
    </source>
</reference>
<feature type="region of interest" description="Disordered" evidence="1">
    <location>
        <begin position="1"/>
        <end position="21"/>
    </location>
</feature>
<accession>A0AAW1P5Q5</accession>
<evidence type="ECO:0000313" key="2">
    <source>
        <dbReference type="EMBL" id="KAK9803519.1"/>
    </source>
</evidence>
<dbReference type="InterPro" id="IPR036867">
    <property type="entry name" value="R3H_dom_sf"/>
</dbReference>